<gene>
    <name evidence="1" type="ORF">BpHYR1_038414</name>
</gene>
<name>A0A3M7PPC9_BRAPC</name>
<reference evidence="1 2" key="1">
    <citation type="journal article" date="2018" name="Sci. Rep.">
        <title>Genomic signatures of local adaptation to the degree of environmental predictability in rotifers.</title>
        <authorList>
            <person name="Franch-Gras L."/>
            <person name="Hahn C."/>
            <person name="Garcia-Roger E.M."/>
            <person name="Carmona M.J."/>
            <person name="Serra M."/>
            <person name="Gomez A."/>
        </authorList>
    </citation>
    <scope>NUCLEOTIDE SEQUENCE [LARGE SCALE GENOMIC DNA]</scope>
    <source>
        <strain evidence="1">HYR1</strain>
    </source>
</reference>
<evidence type="ECO:0000313" key="2">
    <source>
        <dbReference type="Proteomes" id="UP000276133"/>
    </source>
</evidence>
<dbReference type="AlphaFoldDB" id="A0A3M7PPC9"/>
<keyword evidence="2" id="KW-1185">Reference proteome</keyword>
<comment type="caution">
    <text evidence="1">The sequence shown here is derived from an EMBL/GenBank/DDBJ whole genome shotgun (WGS) entry which is preliminary data.</text>
</comment>
<organism evidence="1 2">
    <name type="scientific">Brachionus plicatilis</name>
    <name type="common">Marine rotifer</name>
    <name type="synonym">Brachionus muelleri</name>
    <dbReference type="NCBI Taxonomy" id="10195"/>
    <lineage>
        <taxon>Eukaryota</taxon>
        <taxon>Metazoa</taxon>
        <taxon>Spiralia</taxon>
        <taxon>Gnathifera</taxon>
        <taxon>Rotifera</taxon>
        <taxon>Eurotatoria</taxon>
        <taxon>Monogononta</taxon>
        <taxon>Pseudotrocha</taxon>
        <taxon>Ploima</taxon>
        <taxon>Brachionidae</taxon>
        <taxon>Brachionus</taxon>
    </lineage>
</organism>
<protein>
    <submittedName>
        <fullName evidence="1">Uncharacterized protein</fullName>
    </submittedName>
</protein>
<accession>A0A3M7PPC9</accession>
<evidence type="ECO:0000313" key="1">
    <source>
        <dbReference type="EMBL" id="RNA00844.1"/>
    </source>
</evidence>
<sequence>MESDWWNLMKQYVFIKIPAIPEFLTVPNLNPSPNFNLLKKLKTGLGHGLRLVTFKQLCENPNPIRQSRRGILQQAGLRRRLTRKTSMIARCIEI</sequence>
<proteinExistence type="predicted"/>
<dbReference type="EMBL" id="REGN01009589">
    <property type="protein sequence ID" value="RNA00844.1"/>
    <property type="molecule type" value="Genomic_DNA"/>
</dbReference>
<dbReference type="Proteomes" id="UP000276133">
    <property type="component" value="Unassembled WGS sequence"/>
</dbReference>